<proteinExistence type="predicted"/>
<dbReference type="Proteomes" id="UP000075883">
    <property type="component" value="Unassembled WGS sequence"/>
</dbReference>
<keyword evidence="2" id="KW-1185">Reference proteome</keyword>
<dbReference type="Pfam" id="PF06477">
    <property type="entry name" value="DUF1091"/>
    <property type="match status" value="1"/>
</dbReference>
<accession>A0A182M1I8</accession>
<dbReference type="EMBL" id="AXCM01016423">
    <property type="status" value="NOT_ANNOTATED_CDS"/>
    <property type="molecule type" value="Genomic_DNA"/>
</dbReference>
<name>A0A182M1I8_9DIPT</name>
<evidence type="ECO:0000313" key="2">
    <source>
        <dbReference type="Proteomes" id="UP000075883"/>
    </source>
</evidence>
<sequence>MISMSLNVPKIYDYVIVKVLLFYKFSTYQPFLFTIEGNACEFIRKPPKFSVEKHVYDVIQETVPVLLTPCPTGNNTYNITWYLQDRHAPKNLPAGDYKLQFKLIVRPNVTLFVGTAVKYCDIRHNLTSTGTSTKSLQKPFKSCWYPVQQA</sequence>
<dbReference type="VEuPathDB" id="VectorBase:ACUA007158"/>
<reference evidence="1" key="2">
    <citation type="submission" date="2020-05" db="UniProtKB">
        <authorList>
            <consortium name="EnsemblMetazoa"/>
        </authorList>
    </citation>
    <scope>IDENTIFICATION</scope>
    <source>
        <strain evidence="1">A-37</strain>
    </source>
</reference>
<reference evidence="2" key="1">
    <citation type="submission" date="2013-09" db="EMBL/GenBank/DDBJ databases">
        <title>The Genome Sequence of Anopheles culicifacies species A.</title>
        <authorList>
            <consortium name="The Broad Institute Genomics Platform"/>
            <person name="Neafsey D.E."/>
            <person name="Besansky N."/>
            <person name="Howell P."/>
            <person name="Walton C."/>
            <person name="Young S.K."/>
            <person name="Zeng Q."/>
            <person name="Gargeya S."/>
            <person name="Fitzgerald M."/>
            <person name="Haas B."/>
            <person name="Abouelleil A."/>
            <person name="Allen A.W."/>
            <person name="Alvarado L."/>
            <person name="Arachchi H.M."/>
            <person name="Berlin A.M."/>
            <person name="Chapman S.B."/>
            <person name="Gainer-Dewar J."/>
            <person name="Goldberg J."/>
            <person name="Griggs A."/>
            <person name="Gujja S."/>
            <person name="Hansen M."/>
            <person name="Howarth C."/>
            <person name="Imamovic A."/>
            <person name="Ireland A."/>
            <person name="Larimer J."/>
            <person name="McCowan C."/>
            <person name="Murphy C."/>
            <person name="Pearson M."/>
            <person name="Poon T.W."/>
            <person name="Priest M."/>
            <person name="Roberts A."/>
            <person name="Saif S."/>
            <person name="Shea T."/>
            <person name="Sisk P."/>
            <person name="Sykes S."/>
            <person name="Wortman J."/>
            <person name="Nusbaum C."/>
            <person name="Birren B."/>
        </authorList>
    </citation>
    <scope>NUCLEOTIDE SEQUENCE [LARGE SCALE GENOMIC DNA]</scope>
    <source>
        <strain evidence="2">A-37</strain>
    </source>
</reference>
<evidence type="ECO:0000313" key="1">
    <source>
        <dbReference type="EnsemblMetazoa" id="ACUA007158-PA"/>
    </source>
</evidence>
<dbReference type="InterPro" id="IPR010512">
    <property type="entry name" value="DUF1091"/>
</dbReference>
<protein>
    <submittedName>
        <fullName evidence="1">Uncharacterized protein</fullName>
    </submittedName>
</protein>
<dbReference type="EnsemblMetazoa" id="ACUA007158-RA">
    <property type="protein sequence ID" value="ACUA007158-PA"/>
    <property type="gene ID" value="ACUA007158"/>
</dbReference>
<dbReference type="PANTHER" id="PTHR20898:SF0">
    <property type="entry name" value="DAEDALUS ON 3-RELATED"/>
    <property type="match status" value="1"/>
</dbReference>
<organism evidence="1 2">
    <name type="scientific">Anopheles culicifacies</name>
    <dbReference type="NCBI Taxonomy" id="139723"/>
    <lineage>
        <taxon>Eukaryota</taxon>
        <taxon>Metazoa</taxon>
        <taxon>Ecdysozoa</taxon>
        <taxon>Arthropoda</taxon>
        <taxon>Hexapoda</taxon>
        <taxon>Insecta</taxon>
        <taxon>Pterygota</taxon>
        <taxon>Neoptera</taxon>
        <taxon>Endopterygota</taxon>
        <taxon>Diptera</taxon>
        <taxon>Nematocera</taxon>
        <taxon>Culicoidea</taxon>
        <taxon>Culicidae</taxon>
        <taxon>Anophelinae</taxon>
        <taxon>Anopheles</taxon>
        <taxon>culicifacies species complex</taxon>
    </lineage>
</organism>
<dbReference type="PANTHER" id="PTHR20898">
    <property type="entry name" value="DAEDALUS ON 3-RELATED-RELATED"/>
    <property type="match status" value="1"/>
</dbReference>
<dbReference type="AlphaFoldDB" id="A0A182M1I8"/>